<dbReference type="GO" id="GO:0003729">
    <property type="term" value="F:mRNA binding"/>
    <property type="evidence" value="ECO:0007669"/>
    <property type="project" value="InterPro"/>
</dbReference>
<feature type="compositionally biased region" description="Low complexity" evidence="6">
    <location>
        <begin position="444"/>
        <end position="457"/>
    </location>
</feature>
<feature type="compositionally biased region" description="Low complexity" evidence="6">
    <location>
        <begin position="1"/>
        <end position="15"/>
    </location>
</feature>
<evidence type="ECO:0000313" key="9">
    <source>
        <dbReference type="Proteomes" id="UP000736335"/>
    </source>
</evidence>
<evidence type="ECO:0000256" key="5">
    <source>
        <dbReference type="PROSITE-ProRule" id="PRU00723"/>
    </source>
</evidence>
<keyword evidence="4 5" id="KW-0862">Zinc</keyword>
<evidence type="ECO:0000256" key="4">
    <source>
        <dbReference type="ARBA" id="ARBA00022833"/>
    </source>
</evidence>
<accession>A0A9P6HG62</accession>
<feature type="region of interest" description="Disordered" evidence="6">
    <location>
        <begin position="554"/>
        <end position="643"/>
    </location>
</feature>
<feature type="domain" description="C3H1-type" evidence="7">
    <location>
        <begin position="393"/>
        <end position="421"/>
    </location>
</feature>
<dbReference type="InterPro" id="IPR000571">
    <property type="entry name" value="Znf_CCCH"/>
</dbReference>
<dbReference type="PROSITE" id="PS50103">
    <property type="entry name" value="ZF_C3H1"/>
    <property type="match status" value="2"/>
</dbReference>
<name>A0A9P6HG62_9AGAM</name>
<reference evidence="8" key="1">
    <citation type="journal article" date="2020" name="Nat. Commun.">
        <title>Large-scale genome sequencing of mycorrhizal fungi provides insights into the early evolution of symbiotic traits.</title>
        <authorList>
            <person name="Miyauchi S."/>
            <person name="Kiss E."/>
            <person name="Kuo A."/>
            <person name="Drula E."/>
            <person name="Kohler A."/>
            <person name="Sanchez-Garcia M."/>
            <person name="Morin E."/>
            <person name="Andreopoulos B."/>
            <person name="Barry K.W."/>
            <person name="Bonito G."/>
            <person name="Buee M."/>
            <person name="Carver A."/>
            <person name="Chen C."/>
            <person name="Cichocki N."/>
            <person name="Clum A."/>
            <person name="Culley D."/>
            <person name="Crous P.W."/>
            <person name="Fauchery L."/>
            <person name="Girlanda M."/>
            <person name="Hayes R.D."/>
            <person name="Keri Z."/>
            <person name="LaButti K."/>
            <person name="Lipzen A."/>
            <person name="Lombard V."/>
            <person name="Magnuson J."/>
            <person name="Maillard F."/>
            <person name="Murat C."/>
            <person name="Nolan M."/>
            <person name="Ohm R.A."/>
            <person name="Pangilinan J."/>
            <person name="Pereira M.F."/>
            <person name="Perotto S."/>
            <person name="Peter M."/>
            <person name="Pfister S."/>
            <person name="Riley R."/>
            <person name="Sitrit Y."/>
            <person name="Stielow J.B."/>
            <person name="Szollosi G."/>
            <person name="Zifcakova L."/>
            <person name="Stursova M."/>
            <person name="Spatafora J.W."/>
            <person name="Tedersoo L."/>
            <person name="Vaario L.M."/>
            <person name="Yamada A."/>
            <person name="Yan M."/>
            <person name="Wang P."/>
            <person name="Xu J."/>
            <person name="Bruns T."/>
            <person name="Baldrian P."/>
            <person name="Vilgalys R."/>
            <person name="Dunand C."/>
            <person name="Henrissat B."/>
            <person name="Grigoriev I.V."/>
            <person name="Hibbett D."/>
            <person name="Nagy L.G."/>
            <person name="Martin F.M."/>
        </authorList>
    </citation>
    <scope>NUCLEOTIDE SEQUENCE</scope>
    <source>
        <strain evidence="8">UH-Tt-Lm1</strain>
    </source>
</reference>
<dbReference type="PANTHER" id="PTHR12547">
    <property type="entry name" value="CCCH ZINC FINGER/TIS11-RELATED"/>
    <property type="match status" value="1"/>
</dbReference>
<feature type="zinc finger region" description="C3H1-type" evidence="5">
    <location>
        <begin position="393"/>
        <end position="421"/>
    </location>
</feature>
<feature type="zinc finger region" description="C3H1-type" evidence="5">
    <location>
        <begin position="355"/>
        <end position="383"/>
    </location>
</feature>
<evidence type="ECO:0000256" key="3">
    <source>
        <dbReference type="ARBA" id="ARBA00022771"/>
    </source>
</evidence>
<dbReference type="PANTHER" id="PTHR12547:SF18">
    <property type="entry name" value="PROTEIN TIS11"/>
    <property type="match status" value="1"/>
</dbReference>
<reference evidence="8" key="2">
    <citation type="submission" date="2020-11" db="EMBL/GenBank/DDBJ databases">
        <authorList>
            <consortium name="DOE Joint Genome Institute"/>
            <person name="Kuo A."/>
            <person name="Miyauchi S."/>
            <person name="Kiss E."/>
            <person name="Drula E."/>
            <person name="Kohler A."/>
            <person name="Sanchez-Garcia M."/>
            <person name="Andreopoulos B."/>
            <person name="Barry K.W."/>
            <person name="Bonito G."/>
            <person name="Buee M."/>
            <person name="Carver A."/>
            <person name="Chen C."/>
            <person name="Cichocki N."/>
            <person name="Clum A."/>
            <person name="Culley D."/>
            <person name="Crous P.W."/>
            <person name="Fauchery L."/>
            <person name="Girlanda M."/>
            <person name="Hayes R."/>
            <person name="Keri Z."/>
            <person name="Labutti K."/>
            <person name="Lipzen A."/>
            <person name="Lombard V."/>
            <person name="Magnuson J."/>
            <person name="Maillard F."/>
            <person name="Morin E."/>
            <person name="Murat C."/>
            <person name="Nolan M."/>
            <person name="Ohm R."/>
            <person name="Pangilinan J."/>
            <person name="Pereira M."/>
            <person name="Perotto S."/>
            <person name="Peter M."/>
            <person name="Riley R."/>
            <person name="Sitrit Y."/>
            <person name="Stielow B."/>
            <person name="Szollosi G."/>
            <person name="Zifcakova L."/>
            <person name="Stursova M."/>
            <person name="Spatafora J.W."/>
            <person name="Tedersoo L."/>
            <person name="Vaario L.-M."/>
            <person name="Yamada A."/>
            <person name="Yan M."/>
            <person name="Wang P."/>
            <person name="Xu J."/>
            <person name="Bruns T."/>
            <person name="Baldrian P."/>
            <person name="Vilgalys R."/>
            <person name="Henrissat B."/>
            <person name="Grigoriev I.V."/>
            <person name="Hibbett D."/>
            <person name="Nagy L.G."/>
            <person name="Martin F.M."/>
        </authorList>
    </citation>
    <scope>NUCLEOTIDE SEQUENCE</scope>
    <source>
        <strain evidence="8">UH-Tt-Lm1</strain>
    </source>
</reference>
<dbReference type="Gene3D" id="4.10.1000.10">
    <property type="entry name" value="Zinc finger, CCCH-type"/>
    <property type="match status" value="2"/>
</dbReference>
<keyword evidence="3 5" id="KW-0863">Zinc-finger</keyword>
<dbReference type="SUPFAM" id="SSF90229">
    <property type="entry name" value="CCCH zinc finger"/>
    <property type="match status" value="2"/>
</dbReference>
<evidence type="ECO:0000256" key="6">
    <source>
        <dbReference type="SAM" id="MobiDB-lite"/>
    </source>
</evidence>
<keyword evidence="2" id="KW-0677">Repeat</keyword>
<dbReference type="EMBL" id="WIUZ02000006">
    <property type="protein sequence ID" value="KAF9786132.1"/>
    <property type="molecule type" value="Genomic_DNA"/>
</dbReference>
<dbReference type="InterPro" id="IPR036855">
    <property type="entry name" value="Znf_CCCH_sf"/>
</dbReference>
<feature type="compositionally biased region" description="Polar residues" evidence="6">
    <location>
        <begin position="567"/>
        <end position="576"/>
    </location>
</feature>
<gene>
    <name evidence="8" type="ORF">BJ322DRAFT_1107989</name>
</gene>
<feature type="compositionally biased region" description="Low complexity" evidence="6">
    <location>
        <begin position="83"/>
        <end position="98"/>
    </location>
</feature>
<feature type="region of interest" description="Disordered" evidence="6">
    <location>
        <begin position="1"/>
        <end position="25"/>
    </location>
</feature>
<feature type="compositionally biased region" description="Polar residues" evidence="6">
    <location>
        <begin position="584"/>
        <end position="608"/>
    </location>
</feature>
<dbReference type="FunFam" id="4.10.1000.10:FF:000001">
    <property type="entry name" value="zinc finger CCCH domain-containing protein 15-like"/>
    <property type="match status" value="1"/>
</dbReference>
<evidence type="ECO:0000256" key="2">
    <source>
        <dbReference type="ARBA" id="ARBA00022737"/>
    </source>
</evidence>
<feature type="compositionally biased region" description="Polar residues" evidence="6">
    <location>
        <begin position="317"/>
        <end position="350"/>
    </location>
</feature>
<organism evidence="8 9">
    <name type="scientific">Thelephora terrestris</name>
    <dbReference type="NCBI Taxonomy" id="56493"/>
    <lineage>
        <taxon>Eukaryota</taxon>
        <taxon>Fungi</taxon>
        <taxon>Dikarya</taxon>
        <taxon>Basidiomycota</taxon>
        <taxon>Agaricomycotina</taxon>
        <taxon>Agaricomycetes</taxon>
        <taxon>Thelephorales</taxon>
        <taxon>Thelephoraceae</taxon>
        <taxon>Thelephora</taxon>
    </lineage>
</organism>
<dbReference type="AlphaFoldDB" id="A0A9P6HG62"/>
<feature type="compositionally biased region" description="Polar residues" evidence="6">
    <location>
        <begin position="99"/>
        <end position="119"/>
    </location>
</feature>
<proteinExistence type="predicted"/>
<keyword evidence="1 5" id="KW-0479">Metal-binding</keyword>
<feature type="region of interest" description="Disordered" evidence="6">
    <location>
        <begin position="317"/>
        <end position="351"/>
    </location>
</feature>
<dbReference type="Proteomes" id="UP000736335">
    <property type="component" value="Unassembled WGS sequence"/>
</dbReference>
<evidence type="ECO:0000256" key="1">
    <source>
        <dbReference type="ARBA" id="ARBA00022723"/>
    </source>
</evidence>
<feature type="compositionally biased region" description="Polar residues" evidence="6">
    <location>
        <begin position="16"/>
        <end position="25"/>
    </location>
</feature>
<evidence type="ECO:0000259" key="7">
    <source>
        <dbReference type="PROSITE" id="PS50103"/>
    </source>
</evidence>
<feature type="compositionally biased region" description="Polar residues" evidence="6">
    <location>
        <begin position="629"/>
        <end position="643"/>
    </location>
</feature>
<feature type="region of interest" description="Disordered" evidence="6">
    <location>
        <begin position="73"/>
        <end position="144"/>
    </location>
</feature>
<keyword evidence="9" id="KW-1185">Reference proteome</keyword>
<dbReference type="SMART" id="SM00356">
    <property type="entry name" value="ZnF_C3H1"/>
    <property type="match status" value="2"/>
</dbReference>
<dbReference type="InterPro" id="IPR045877">
    <property type="entry name" value="ZFP36-like"/>
</dbReference>
<evidence type="ECO:0000313" key="8">
    <source>
        <dbReference type="EMBL" id="KAF9786132.1"/>
    </source>
</evidence>
<dbReference type="OrthoDB" id="410307at2759"/>
<comment type="caution">
    <text evidence="8">The sequence shown here is derived from an EMBL/GenBank/DDBJ whole genome shotgun (WGS) entry which is preliminary data.</text>
</comment>
<feature type="domain" description="C3H1-type" evidence="7">
    <location>
        <begin position="355"/>
        <end position="383"/>
    </location>
</feature>
<feature type="region of interest" description="Disordered" evidence="6">
    <location>
        <begin position="421"/>
        <end position="492"/>
    </location>
</feature>
<dbReference type="GO" id="GO:0008270">
    <property type="term" value="F:zinc ion binding"/>
    <property type="evidence" value="ECO:0007669"/>
    <property type="project" value="UniProtKB-KW"/>
</dbReference>
<dbReference type="Pfam" id="PF00642">
    <property type="entry name" value="zf-CCCH"/>
    <property type="match status" value="2"/>
</dbReference>
<dbReference type="FunFam" id="4.10.1000.10:FF:000002">
    <property type="entry name" value="Zinc finger protein 36, C3H1 type-like 1"/>
    <property type="match status" value="1"/>
</dbReference>
<sequence>MFASPTAPRRTPPSSNQKPELTSLSDITLVAPADNYAWRFPGTGSVVPTPGWELADHMAKLRIAGEDSISKMRNAATPGQDGSPLETSSDTSLDSSPSDQNLALPTHSRGSSTDVSNGRTFHGSIDQNWPHGDQPTFPSLSTRDSQDFQVDYGVSQRQFSGNAFNQPRMSNASANVQFRQPQATRAFNQQLQNVVHSPANFTYPMPALAAGSTQQLYDMIMPQDPAIARVQGQPFRPTHQHSASDPASLREAAALQQLLTNNLAQFPAGVYPATTLGGPTLSMFANQFYPPETYAQSDLAAAQAQLMARHLQSQYTGSFASNPADNSGMTSPTSTVTQNPPSGTGPSANNRKLGLYKTELCRSWEEKGSCRYGTKCQFAHGEEELRKVPRHPKYKTEICRTFWVSGSCPYGKRCCFIHTEVPAGGGQGDGTPPPIEPTRRDRSSSTNSDPNDTSGSSLLARISAKRNQDANSTGSVTSTPPPPATTGRPPISLRVDTSVLDPLASKQNKSAYPTLANGMLIQANVPAPIMTHGPVTAGPDFGRHASARLDIVGQRKSRPSMDGMEPVTQSPVTAHNDSPPLGTPRTSSRASGHTRSGSAGNWNISSRSNLRDYRTAGPDGKPSAPWLTDISSGSSRLQEQTWG</sequence>
<protein>
    <recommendedName>
        <fullName evidence="7">C3H1-type domain-containing protein</fullName>
    </recommendedName>
</protein>